<dbReference type="PANTHER" id="PTHR31001:SF85">
    <property type="entry name" value="ZN(II)2CYS6 TRANSCRIPTION FACTOR (EUROFUNG)"/>
    <property type="match status" value="1"/>
</dbReference>
<dbReference type="AlphaFoldDB" id="A0A9E8M4R0"/>
<feature type="region of interest" description="Disordered" evidence="4">
    <location>
        <begin position="85"/>
        <end position="116"/>
    </location>
</feature>
<dbReference type="InterPro" id="IPR050613">
    <property type="entry name" value="Sec_Metabolite_Reg"/>
</dbReference>
<dbReference type="CDD" id="cd00067">
    <property type="entry name" value="GAL4"/>
    <property type="match status" value="1"/>
</dbReference>
<reference evidence="6" key="1">
    <citation type="submission" date="2022-01" db="EMBL/GenBank/DDBJ databases">
        <authorList>
            <person name="Hu T."/>
            <person name="Wang Z."/>
            <person name="Liu W."/>
            <person name="Lin X."/>
        </authorList>
    </citation>
    <scope>NUCLEOTIDE SEQUENCE</scope>
    <source>
        <strain evidence="6">H08-1a</strain>
    </source>
</reference>
<dbReference type="CDD" id="cd12148">
    <property type="entry name" value="fungal_TF_MHR"/>
    <property type="match status" value="1"/>
</dbReference>
<evidence type="ECO:0000313" key="6">
    <source>
        <dbReference type="EMBL" id="WAB00171.1"/>
    </source>
</evidence>
<dbReference type="GO" id="GO:0006351">
    <property type="term" value="P:DNA-templated transcription"/>
    <property type="evidence" value="ECO:0007669"/>
    <property type="project" value="InterPro"/>
</dbReference>
<dbReference type="SUPFAM" id="SSF57701">
    <property type="entry name" value="Zn2/Cys6 DNA-binding domain"/>
    <property type="match status" value="1"/>
</dbReference>
<proteinExistence type="evidence at transcript level"/>
<sequence>MSSAAASATAGSVTGKTPRILACVLCQHRKIKCDRSFPCANCQRANVQCTPSTPAPARKRRRPNQDLQERLARCEELLKEYAPDGKPDIARLTTKRSSLSQSPPKGEEPLPEWNRHGKLIHEDGSVRFVDSYMLSTIYDELRAMRDIIDHDESTPEDESSDYMTPDTNADLLFGGDTPQPAGNSMELQPSPGHIFRLWQVFLDRVNPLIKLVHVPSLQPYFVEATAGAPLPKNIEALLFSIYTLAAVSLSDAECTSILGYGREAALHRFSSGVRASLIRIGFLKTHDLTTLQALVHYLISLQGRYNRHAAWVLNGVVIRIAQKMGIHRDGTMLGLPPFETEMRRRLWFQILSMEFKTALMSGLGHSLLPRVWDTQEPKNVNDADLHPSATEPVKDREGPTEMIFVLITNKVARFIVESPGIEPIFLYHDEKVKKIPGAPSEEKIKEFRGLIDGLSKSLLELTDKYCDPAAGPLHQYTIEFQDIIMQRIRESLEPGDATIETHIDHMFKMAVESFESTVVSYRNSCKVAYLWFLRLQFHNDLFTFLAGQLSQRPSGPLVDRAWETVENILPYHPELLKVNASKENLLLASLLVKGWNMREEYCSTQMGITLNTPPYIEHLRSVVPQDYVKSENSSPSALSRIPKANRMVTREAASDQLSVSGPMDPTFDEFIGNYLDGADWDVFSRINLENPAFPGVPATGITPQVNATASDILPSTRIDHTDPNQTSHQFAMYGIDPQSAWQ</sequence>
<accession>A0A9E8M4R0</accession>
<dbReference type="GO" id="GO:0000981">
    <property type="term" value="F:DNA-binding transcription factor activity, RNA polymerase II-specific"/>
    <property type="evidence" value="ECO:0007669"/>
    <property type="project" value="InterPro"/>
</dbReference>
<evidence type="ECO:0000259" key="5">
    <source>
        <dbReference type="PROSITE" id="PS50048"/>
    </source>
</evidence>
<evidence type="ECO:0000256" key="1">
    <source>
        <dbReference type="ARBA" id="ARBA00004123"/>
    </source>
</evidence>
<dbReference type="Pfam" id="PF00172">
    <property type="entry name" value="Zn_clus"/>
    <property type="match status" value="1"/>
</dbReference>
<dbReference type="SMART" id="SM00066">
    <property type="entry name" value="GAL4"/>
    <property type="match status" value="1"/>
</dbReference>
<dbReference type="InterPro" id="IPR007219">
    <property type="entry name" value="XnlR_reg_dom"/>
</dbReference>
<dbReference type="PANTHER" id="PTHR31001">
    <property type="entry name" value="UNCHARACTERIZED TRANSCRIPTIONAL REGULATORY PROTEIN"/>
    <property type="match status" value="1"/>
</dbReference>
<comment type="subcellular location">
    <subcellularLocation>
        <location evidence="1">Nucleus</location>
    </subcellularLocation>
</comment>
<feature type="domain" description="Zn(2)-C6 fungal-type" evidence="5">
    <location>
        <begin position="22"/>
        <end position="50"/>
    </location>
</feature>
<dbReference type="GO" id="GO:0008270">
    <property type="term" value="F:zinc ion binding"/>
    <property type="evidence" value="ECO:0007669"/>
    <property type="project" value="InterPro"/>
</dbReference>
<dbReference type="InterPro" id="IPR036864">
    <property type="entry name" value="Zn2-C6_fun-type_DNA-bd_sf"/>
</dbReference>
<evidence type="ECO:0000256" key="4">
    <source>
        <dbReference type="SAM" id="MobiDB-lite"/>
    </source>
</evidence>
<organism evidence="6">
    <name type="scientific">Pyricularia oryzae</name>
    <name type="common">Rice blast fungus</name>
    <name type="synonym">Magnaporthe oryzae</name>
    <dbReference type="NCBI Taxonomy" id="318829"/>
    <lineage>
        <taxon>Eukaryota</taxon>
        <taxon>Fungi</taxon>
        <taxon>Dikarya</taxon>
        <taxon>Ascomycota</taxon>
        <taxon>Pezizomycotina</taxon>
        <taxon>Sordariomycetes</taxon>
        <taxon>Sordariomycetidae</taxon>
        <taxon>Magnaporthales</taxon>
        <taxon>Pyriculariaceae</taxon>
        <taxon>Pyricularia</taxon>
    </lineage>
</organism>
<evidence type="ECO:0000256" key="3">
    <source>
        <dbReference type="ARBA" id="ARBA00023242"/>
    </source>
</evidence>
<feature type="compositionally biased region" description="Basic and acidic residues" evidence="4">
    <location>
        <begin position="105"/>
        <end position="116"/>
    </location>
</feature>
<protein>
    <submittedName>
        <fullName evidence="6">IRR</fullName>
    </submittedName>
</protein>
<dbReference type="InterPro" id="IPR001138">
    <property type="entry name" value="Zn2Cys6_DnaBD"/>
</dbReference>
<dbReference type="SMART" id="SM00906">
    <property type="entry name" value="Fungal_trans"/>
    <property type="match status" value="1"/>
</dbReference>
<dbReference type="EMBL" id="OM311152">
    <property type="protein sequence ID" value="WAB00171.1"/>
    <property type="molecule type" value="mRNA"/>
</dbReference>
<dbReference type="GO" id="GO:0003677">
    <property type="term" value="F:DNA binding"/>
    <property type="evidence" value="ECO:0007669"/>
    <property type="project" value="InterPro"/>
</dbReference>
<dbReference type="Pfam" id="PF04082">
    <property type="entry name" value="Fungal_trans"/>
    <property type="match status" value="1"/>
</dbReference>
<name>A0A9E8M4R0_PYROR</name>
<dbReference type="GO" id="GO:0005634">
    <property type="term" value="C:nucleus"/>
    <property type="evidence" value="ECO:0007669"/>
    <property type="project" value="UniProtKB-SubCell"/>
</dbReference>
<dbReference type="PROSITE" id="PS50048">
    <property type="entry name" value="ZN2_CY6_FUNGAL_2"/>
    <property type="match status" value="1"/>
</dbReference>
<dbReference type="Gene3D" id="4.10.240.10">
    <property type="entry name" value="Zn(2)-C6 fungal-type DNA-binding domain"/>
    <property type="match status" value="1"/>
</dbReference>
<keyword evidence="3" id="KW-0539">Nucleus</keyword>
<keyword evidence="2" id="KW-0479">Metal-binding</keyword>
<evidence type="ECO:0000256" key="2">
    <source>
        <dbReference type="ARBA" id="ARBA00022723"/>
    </source>
</evidence>